<dbReference type="Pfam" id="PF00001">
    <property type="entry name" value="7tm_1"/>
    <property type="match status" value="1"/>
</dbReference>
<keyword evidence="6 7" id="KW-0472">Membrane</keyword>
<dbReference type="Proteomes" id="UP000242188">
    <property type="component" value="Unassembled WGS sequence"/>
</dbReference>
<gene>
    <name evidence="9" type="ORF">KP79_PYT07066</name>
</gene>
<evidence type="ECO:0000256" key="4">
    <source>
        <dbReference type="ARBA" id="ARBA00022737"/>
    </source>
</evidence>
<comment type="caution">
    <text evidence="9">The sequence shown here is derived from an EMBL/GenBank/DDBJ whole genome shotgun (WGS) entry which is preliminary data.</text>
</comment>
<dbReference type="SUPFAM" id="SSF81321">
    <property type="entry name" value="Family A G protein-coupled receptor-like"/>
    <property type="match status" value="1"/>
</dbReference>
<feature type="transmembrane region" description="Helical" evidence="7">
    <location>
        <begin position="78"/>
        <end position="104"/>
    </location>
</feature>
<dbReference type="GO" id="GO:0008528">
    <property type="term" value="F:G protein-coupled peptide receptor activity"/>
    <property type="evidence" value="ECO:0007669"/>
    <property type="project" value="TreeGrafter"/>
</dbReference>
<dbReference type="PANTHER" id="PTHR24372">
    <property type="entry name" value="GLYCOPROTEIN HORMONE RECEPTOR"/>
    <property type="match status" value="1"/>
</dbReference>
<evidence type="ECO:0000256" key="6">
    <source>
        <dbReference type="ARBA" id="ARBA00023136"/>
    </source>
</evidence>
<dbReference type="GO" id="GO:0009755">
    <property type="term" value="P:hormone-mediated signaling pathway"/>
    <property type="evidence" value="ECO:0007669"/>
    <property type="project" value="TreeGrafter"/>
</dbReference>
<evidence type="ECO:0000256" key="2">
    <source>
        <dbReference type="ARBA" id="ARBA00022614"/>
    </source>
</evidence>
<feature type="transmembrane region" description="Helical" evidence="7">
    <location>
        <begin position="130"/>
        <end position="153"/>
    </location>
</feature>
<keyword evidence="3 7" id="KW-0812">Transmembrane</keyword>
<comment type="subcellular location">
    <subcellularLocation>
        <location evidence="1">Membrane</location>
    </subcellularLocation>
</comment>
<feature type="transmembrane region" description="Helical" evidence="7">
    <location>
        <begin position="174"/>
        <end position="199"/>
    </location>
</feature>
<evidence type="ECO:0000256" key="7">
    <source>
        <dbReference type="SAM" id="Phobius"/>
    </source>
</evidence>
<keyword evidence="9" id="KW-0675">Receptor</keyword>
<name>A0A210Q9X8_MIZYE</name>
<dbReference type="PROSITE" id="PS50262">
    <property type="entry name" value="G_PROTEIN_RECEP_F1_2"/>
    <property type="match status" value="1"/>
</dbReference>
<evidence type="ECO:0000256" key="3">
    <source>
        <dbReference type="ARBA" id="ARBA00022692"/>
    </source>
</evidence>
<evidence type="ECO:0000256" key="1">
    <source>
        <dbReference type="ARBA" id="ARBA00004370"/>
    </source>
</evidence>
<feature type="domain" description="G-protein coupled receptors family 1 profile" evidence="8">
    <location>
        <begin position="1"/>
        <end position="231"/>
    </location>
</feature>
<keyword evidence="5 7" id="KW-1133">Transmembrane helix</keyword>
<dbReference type="EMBL" id="NEDP02004470">
    <property type="protein sequence ID" value="OWF45547.1"/>
    <property type="molecule type" value="Genomic_DNA"/>
</dbReference>
<dbReference type="PANTHER" id="PTHR24372:SF77">
    <property type="entry name" value="G-PROTEIN COUPLED RECEPTORS FAMILY 1 PROFILE DOMAIN-CONTAINING PROTEIN"/>
    <property type="match status" value="1"/>
</dbReference>
<evidence type="ECO:0000259" key="8">
    <source>
        <dbReference type="PROSITE" id="PS50262"/>
    </source>
</evidence>
<dbReference type="GO" id="GO:0005886">
    <property type="term" value="C:plasma membrane"/>
    <property type="evidence" value="ECO:0007669"/>
    <property type="project" value="TreeGrafter"/>
</dbReference>
<keyword evidence="10" id="KW-1185">Reference proteome</keyword>
<organism evidence="9 10">
    <name type="scientific">Mizuhopecten yessoensis</name>
    <name type="common">Japanese scallop</name>
    <name type="synonym">Patinopecten yessoensis</name>
    <dbReference type="NCBI Taxonomy" id="6573"/>
    <lineage>
        <taxon>Eukaryota</taxon>
        <taxon>Metazoa</taxon>
        <taxon>Spiralia</taxon>
        <taxon>Lophotrochozoa</taxon>
        <taxon>Mollusca</taxon>
        <taxon>Bivalvia</taxon>
        <taxon>Autobranchia</taxon>
        <taxon>Pteriomorphia</taxon>
        <taxon>Pectinida</taxon>
        <taxon>Pectinoidea</taxon>
        <taxon>Pectinidae</taxon>
        <taxon>Mizuhopecten</taxon>
    </lineage>
</organism>
<protein>
    <submittedName>
        <fullName evidence="9">G-protein coupled receptor GRL101</fullName>
    </submittedName>
</protein>
<accession>A0A210Q9X8</accession>
<feature type="transmembrane region" description="Helical" evidence="7">
    <location>
        <begin position="48"/>
        <end position="66"/>
    </location>
</feature>
<dbReference type="InterPro" id="IPR017452">
    <property type="entry name" value="GPCR_Rhodpsn_7TM"/>
</dbReference>
<reference evidence="9 10" key="1">
    <citation type="journal article" date="2017" name="Nat. Ecol. Evol.">
        <title>Scallop genome provides insights into evolution of bilaterian karyotype and development.</title>
        <authorList>
            <person name="Wang S."/>
            <person name="Zhang J."/>
            <person name="Jiao W."/>
            <person name="Li J."/>
            <person name="Xun X."/>
            <person name="Sun Y."/>
            <person name="Guo X."/>
            <person name="Huan P."/>
            <person name="Dong B."/>
            <person name="Zhang L."/>
            <person name="Hu X."/>
            <person name="Sun X."/>
            <person name="Wang J."/>
            <person name="Zhao C."/>
            <person name="Wang Y."/>
            <person name="Wang D."/>
            <person name="Huang X."/>
            <person name="Wang R."/>
            <person name="Lv J."/>
            <person name="Li Y."/>
            <person name="Zhang Z."/>
            <person name="Liu B."/>
            <person name="Lu W."/>
            <person name="Hui Y."/>
            <person name="Liang J."/>
            <person name="Zhou Z."/>
            <person name="Hou R."/>
            <person name="Li X."/>
            <person name="Liu Y."/>
            <person name="Li H."/>
            <person name="Ning X."/>
            <person name="Lin Y."/>
            <person name="Zhao L."/>
            <person name="Xing Q."/>
            <person name="Dou J."/>
            <person name="Li Y."/>
            <person name="Mao J."/>
            <person name="Guo H."/>
            <person name="Dou H."/>
            <person name="Li T."/>
            <person name="Mu C."/>
            <person name="Jiang W."/>
            <person name="Fu Q."/>
            <person name="Fu X."/>
            <person name="Miao Y."/>
            <person name="Liu J."/>
            <person name="Yu Q."/>
            <person name="Li R."/>
            <person name="Liao H."/>
            <person name="Li X."/>
            <person name="Kong Y."/>
            <person name="Jiang Z."/>
            <person name="Chourrout D."/>
            <person name="Li R."/>
            <person name="Bao Z."/>
        </authorList>
    </citation>
    <scope>NUCLEOTIDE SEQUENCE [LARGE SCALE GENOMIC DNA]</scope>
    <source>
        <strain evidence="9 10">PY_sf001</strain>
    </source>
</reference>
<evidence type="ECO:0000256" key="5">
    <source>
        <dbReference type="ARBA" id="ARBA00022989"/>
    </source>
</evidence>
<dbReference type="OrthoDB" id="10035376at2759"/>
<evidence type="ECO:0000313" key="9">
    <source>
        <dbReference type="EMBL" id="OWF45547.1"/>
    </source>
</evidence>
<sequence>MDVYLIIIGVVDIYYNGVYAWNDQIWRKSILCTLAGVLSSVSSEMSTFLILLVTIDRVIAIVFPLSRLSSWNISWKHALIFSVLSWIVSITLAIIPIVTIQSYFQGEFYSQSGVCLALPLTREEWPGTEYSFAVFVCLNSIVFVIIVIGQICICKSMRESGRRISSSQNRQREMTVAITLFFVVATDFFCWFPIGVMGVLAKCGVRIPDDVYAWVMVFVLPVNAAINPFLYTATAIWRKRRKVGSD</sequence>
<dbReference type="Gene3D" id="1.20.1070.10">
    <property type="entry name" value="Rhodopsin 7-helix transmembrane proteins"/>
    <property type="match status" value="1"/>
</dbReference>
<dbReference type="GO" id="GO:0007189">
    <property type="term" value="P:adenylate cyclase-activating G protein-coupled receptor signaling pathway"/>
    <property type="evidence" value="ECO:0007669"/>
    <property type="project" value="TreeGrafter"/>
</dbReference>
<feature type="transmembrane region" description="Helical" evidence="7">
    <location>
        <begin position="211"/>
        <end position="232"/>
    </location>
</feature>
<keyword evidence="2" id="KW-0433">Leucine-rich repeat</keyword>
<proteinExistence type="predicted"/>
<evidence type="ECO:0000313" key="10">
    <source>
        <dbReference type="Proteomes" id="UP000242188"/>
    </source>
</evidence>
<dbReference type="PRINTS" id="PR00237">
    <property type="entry name" value="GPCRRHODOPSN"/>
</dbReference>
<keyword evidence="4" id="KW-0677">Repeat</keyword>
<dbReference type="AlphaFoldDB" id="A0A210Q9X8"/>
<dbReference type="InterPro" id="IPR000276">
    <property type="entry name" value="GPCR_Rhodpsn"/>
</dbReference>